<feature type="transmembrane region" description="Helical" evidence="5">
    <location>
        <begin position="391"/>
        <end position="410"/>
    </location>
</feature>
<reference evidence="7 8" key="1">
    <citation type="submission" date="2019-02" db="EMBL/GenBank/DDBJ databases">
        <title>Draft genome sequences of novel Actinobacteria.</title>
        <authorList>
            <person name="Sahin N."/>
            <person name="Ay H."/>
            <person name="Saygin H."/>
        </authorList>
    </citation>
    <scope>NUCLEOTIDE SEQUENCE [LARGE SCALE GENOMIC DNA]</scope>
    <source>
        <strain evidence="7 8">8K307</strain>
    </source>
</reference>
<evidence type="ECO:0000256" key="2">
    <source>
        <dbReference type="ARBA" id="ARBA00022692"/>
    </source>
</evidence>
<feature type="transmembrane region" description="Helical" evidence="5">
    <location>
        <begin position="359"/>
        <end position="385"/>
    </location>
</feature>
<evidence type="ECO:0000256" key="5">
    <source>
        <dbReference type="SAM" id="Phobius"/>
    </source>
</evidence>
<dbReference type="CDD" id="cd17370">
    <property type="entry name" value="MFS_MJ1317_like"/>
    <property type="match status" value="1"/>
</dbReference>
<dbReference type="InterPro" id="IPR020846">
    <property type="entry name" value="MFS_dom"/>
</dbReference>
<keyword evidence="3 5" id="KW-1133">Transmembrane helix</keyword>
<sequence>MYITLRDRPKTGRQATPRTKSRVSSVVVTLGVVSLMTDISSEAVAAILPLYVTAALGLTTIAYGFIDGLMQGASALVRIAGGWAADRGDHPKWVALVGYGLSMVTRAGLLVAAGFASITALVAIDRVGKGIRTAPRDAMITAASDPAHLGRSFGVHRTLDTIGAALGPLLAFVILWAIPDGYTTVFVLSLGCAVIGFALLALLVPDLRPRRRAAREPGEHPAGRPFSWRSVAEPRLRRLLIVSGALGLLTIGDGFVYLALQSRDGFATQWFPLLYVGTNVAYLALAIPVGRLSDRVGRARVLVLGHLALLAAYLCAGSATGMAGLTIAALVLLGVFYAATDGVLAALAGQLADTSVRAAAIGTAQTVVAVTRMIAAAAFGVLWYALGRSTAMLLVAALLAAAVPVCFLALRGLDPPRPAPEPEGGALA</sequence>
<feature type="transmembrane region" description="Helical" evidence="5">
    <location>
        <begin position="184"/>
        <end position="205"/>
    </location>
</feature>
<name>A0A4R5ALE9_9ACTN</name>
<dbReference type="PROSITE" id="PS50850">
    <property type="entry name" value="MFS"/>
    <property type="match status" value="1"/>
</dbReference>
<protein>
    <submittedName>
        <fullName evidence="7">MFS transporter</fullName>
    </submittedName>
</protein>
<proteinExistence type="predicted"/>
<dbReference type="RefSeq" id="WP_132102504.1">
    <property type="nucleotide sequence ID" value="NZ_SMLB01000007.1"/>
</dbReference>
<feature type="transmembrane region" description="Helical" evidence="5">
    <location>
        <begin position="301"/>
        <end position="319"/>
    </location>
</feature>
<dbReference type="Gene3D" id="1.20.1250.20">
    <property type="entry name" value="MFS general substrate transporter like domains"/>
    <property type="match status" value="1"/>
</dbReference>
<feature type="transmembrane region" description="Helical" evidence="5">
    <location>
        <begin position="270"/>
        <end position="289"/>
    </location>
</feature>
<gene>
    <name evidence="7" type="ORF">E1262_07410</name>
</gene>
<dbReference type="EMBL" id="SMLB01000007">
    <property type="protein sequence ID" value="TDD70952.1"/>
    <property type="molecule type" value="Genomic_DNA"/>
</dbReference>
<comment type="caution">
    <text evidence="7">The sequence shown here is derived from an EMBL/GenBank/DDBJ whole genome shotgun (WGS) entry which is preliminary data.</text>
</comment>
<feature type="transmembrane region" description="Helical" evidence="5">
    <location>
        <begin position="239"/>
        <end position="258"/>
    </location>
</feature>
<evidence type="ECO:0000256" key="4">
    <source>
        <dbReference type="ARBA" id="ARBA00023136"/>
    </source>
</evidence>
<comment type="subcellular location">
    <subcellularLocation>
        <location evidence="1">Cell membrane</location>
        <topology evidence="1">Multi-pass membrane protein</topology>
    </subcellularLocation>
</comment>
<dbReference type="SUPFAM" id="SSF103473">
    <property type="entry name" value="MFS general substrate transporter"/>
    <property type="match status" value="1"/>
</dbReference>
<keyword evidence="2 5" id="KW-0812">Transmembrane</keyword>
<keyword evidence="8" id="KW-1185">Reference proteome</keyword>
<dbReference type="GO" id="GO:0005886">
    <property type="term" value="C:plasma membrane"/>
    <property type="evidence" value="ECO:0007669"/>
    <property type="project" value="UniProtKB-SubCell"/>
</dbReference>
<dbReference type="Pfam" id="PF07690">
    <property type="entry name" value="MFS_1"/>
    <property type="match status" value="2"/>
</dbReference>
<dbReference type="AlphaFoldDB" id="A0A4R5ALE9"/>
<feature type="transmembrane region" description="Helical" evidence="5">
    <location>
        <begin position="43"/>
        <end position="66"/>
    </location>
</feature>
<dbReference type="PANTHER" id="PTHR23518">
    <property type="entry name" value="C-METHYLTRANSFERASE"/>
    <property type="match status" value="1"/>
</dbReference>
<accession>A0A4R5ALE9</accession>
<dbReference type="Proteomes" id="UP000295217">
    <property type="component" value="Unassembled WGS sequence"/>
</dbReference>
<feature type="domain" description="Major facilitator superfamily (MFS) profile" evidence="6">
    <location>
        <begin position="26"/>
        <end position="414"/>
    </location>
</feature>
<organism evidence="7 8">
    <name type="scientific">Jiangella aurantiaca</name>
    <dbReference type="NCBI Taxonomy" id="2530373"/>
    <lineage>
        <taxon>Bacteria</taxon>
        <taxon>Bacillati</taxon>
        <taxon>Actinomycetota</taxon>
        <taxon>Actinomycetes</taxon>
        <taxon>Jiangellales</taxon>
        <taxon>Jiangellaceae</taxon>
        <taxon>Jiangella</taxon>
    </lineage>
</organism>
<dbReference type="InterPro" id="IPR036259">
    <property type="entry name" value="MFS_trans_sf"/>
</dbReference>
<feature type="transmembrane region" description="Helical" evidence="5">
    <location>
        <begin position="159"/>
        <end position="178"/>
    </location>
</feature>
<feature type="transmembrane region" description="Helical" evidence="5">
    <location>
        <begin position="325"/>
        <end position="347"/>
    </location>
</feature>
<dbReference type="GO" id="GO:0022857">
    <property type="term" value="F:transmembrane transporter activity"/>
    <property type="evidence" value="ECO:0007669"/>
    <property type="project" value="InterPro"/>
</dbReference>
<dbReference type="PANTHER" id="PTHR23518:SF2">
    <property type="entry name" value="MAJOR FACILITATOR SUPERFAMILY TRANSPORTER"/>
    <property type="match status" value="1"/>
</dbReference>
<evidence type="ECO:0000259" key="6">
    <source>
        <dbReference type="PROSITE" id="PS50850"/>
    </source>
</evidence>
<dbReference type="InterPro" id="IPR011701">
    <property type="entry name" value="MFS"/>
</dbReference>
<evidence type="ECO:0000256" key="3">
    <source>
        <dbReference type="ARBA" id="ARBA00022989"/>
    </source>
</evidence>
<evidence type="ECO:0000256" key="1">
    <source>
        <dbReference type="ARBA" id="ARBA00004651"/>
    </source>
</evidence>
<keyword evidence="4 5" id="KW-0472">Membrane</keyword>
<dbReference type="OrthoDB" id="9803985at2"/>
<evidence type="ECO:0000313" key="8">
    <source>
        <dbReference type="Proteomes" id="UP000295217"/>
    </source>
</evidence>
<feature type="transmembrane region" description="Helical" evidence="5">
    <location>
        <begin position="103"/>
        <end position="124"/>
    </location>
</feature>
<evidence type="ECO:0000313" key="7">
    <source>
        <dbReference type="EMBL" id="TDD70952.1"/>
    </source>
</evidence>